<evidence type="ECO:0000256" key="13">
    <source>
        <dbReference type="PIRSR" id="PIRSR001589-1"/>
    </source>
</evidence>
<keyword evidence="18" id="KW-1185">Reference proteome</keyword>
<accession>A0A8S4P2T8</accession>
<proteinExistence type="predicted"/>
<evidence type="ECO:0000256" key="12">
    <source>
        <dbReference type="PIRNR" id="PIRNR001589"/>
    </source>
</evidence>
<dbReference type="FunFam" id="3.60.20.10:FF:000039">
    <property type="entry name" value="Asparagine synthetase [glutamine-hydrolyzing]"/>
    <property type="match status" value="1"/>
</dbReference>
<evidence type="ECO:0000256" key="15">
    <source>
        <dbReference type="PIRSR" id="PIRSR001589-3"/>
    </source>
</evidence>
<feature type="binding site" evidence="14">
    <location>
        <position position="97"/>
    </location>
    <ligand>
        <name>L-glutamine</name>
        <dbReference type="ChEBI" id="CHEBI:58359"/>
    </ligand>
</feature>
<dbReference type="NCBIfam" id="TIGR01536">
    <property type="entry name" value="asn_synth_AEB"/>
    <property type="match status" value="1"/>
</dbReference>
<name>A0A8S4P2T8_OWEFU</name>
<dbReference type="InterPro" id="IPR050795">
    <property type="entry name" value="Asn_Synthetase"/>
</dbReference>
<dbReference type="PANTHER" id="PTHR11772">
    <property type="entry name" value="ASPARAGINE SYNTHETASE"/>
    <property type="match status" value="1"/>
</dbReference>
<dbReference type="InterPro" id="IPR001962">
    <property type="entry name" value="Asn_synthase"/>
</dbReference>
<dbReference type="CDD" id="cd00712">
    <property type="entry name" value="AsnB"/>
    <property type="match status" value="1"/>
</dbReference>
<evidence type="ECO:0000256" key="10">
    <source>
        <dbReference type="ARBA" id="ARBA00030234"/>
    </source>
</evidence>
<keyword evidence="5 13" id="KW-0028">Amino-acid biosynthesis</keyword>
<dbReference type="PIRSF" id="PIRSF001589">
    <property type="entry name" value="Asn_synthetase_glu-h"/>
    <property type="match status" value="1"/>
</dbReference>
<dbReference type="InterPro" id="IPR029055">
    <property type="entry name" value="Ntn_hydrolases_N"/>
</dbReference>
<dbReference type="SUPFAM" id="SSF56235">
    <property type="entry name" value="N-terminal nucleophile aminohydrolases (Ntn hydrolases)"/>
    <property type="match status" value="1"/>
</dbReference>
<dbReference type="PROSITE" id="PS51278">
    <property type="entry name" value="GATASE_TYPE_2"/>
    <property type="match status" value="1"/>
</dbReference>
<dbReference type="Proteomes" id="UP000749559">
    <property type="component" value="Unassembled WGS sequence"/>
</dbReference>
<feature type="site" description="Important for beta-aspartyl-AMP intermediate formation" evidence="15">
    <location>
        <position position="360"/>
    </location>
</feature>
<comment type="catalytic activity">
    <reaction evidence="11">
        <text>L-aspartate + L-glutamine + ATP + H2O = L-asparagine + L-glutamate + AMP + diphosphate + H(+)</text>
        <dbReference type="Rhea" id="RHEA:12228"/>
        <dbReference type="ChEBI" id="CHEBI:15377"/>
        <dbReference type="ChEBI" id="CHEBI:15378"/>
        <dbReference type="ChEBI" id="CHEBI:29985"/>
        <dbReference type="ChEBI" id="CHEBI:29991"/>
        <dbReference type="ChEBI" id="CHEBI:30616"/>
        <dbReference type="ChEBI" id="CHEBI:33019"/>
        <dbReference type="ChEBI" id="CHEBI:58048"/>
        <dbReference type="ChEBI" id="CHEBI:58359"/>
        <dbReference type="ChEBI" id="CHEBI:456215"/>
        <dbReference type="EC" id="6.3.5.4"/>
    </reaction>
</comment>
<evidence type="ECO:0000313" key="17">
    <source>
        <dbReference type="EMBL" id="CAH1788715.1"/>
    </source>
</evidence>
<dbReference type="PANTHER" id="PTHR11772:SF23">
    <property type="entry name" value="ASPARAGINE SYNTHETASE [GLUTAMINE-HYDROLYZING]"/>
    <property type="match status" value="1"/>
</dbReference>
<evidence type="ECO:0000256" key="6">
    <source>
        <dbReference type="ARBA" id="ARBA00022741"/>
    </source>
</evidence>
<dbReference type="EMBL" id="CAIIXF020000007">
    <property type="protein sequence ID" value="CAH1788715.1"/>
    <property type="molecule type" value="Genomic_DNA"/>
</dbReference>
<evidence type="ECO:0000256" key="4">
    <source>
        <dbReference type="ARBA" id="ARBA00022598"/>
    </source>
</evidence>
<evidence type="ECO:0000256" key="2">
    <source>
        <dbReference type="ARBA" id="ARBA00012737"/>
    </source>
</evidence>
<evidence type="ECO:0000256" key="1">
    <source>
        <dbReference type="ARBA" id="ARBA00005187"/>
    </source>
</evidence>
<protein>
    <recommendedName>
        <fullName evidence="3">Asparagine synthetase [glutamine-hydrolyzing]</fullName>
        <ecNumber evidence="2">6.3.5.4</ecNumber>
    </recommendedName>
    <alternativeName>
        <fullName evidence="10">Glutamine-dependent asparagine synthetase</fullName>
    </alternativeName>
</protein>
<feature type="binding site" evidence="14">
    <location>
        <begin position="358"/>
        <end position="359"/>
    </location>
    <ligand>
        <name>ATP</name>
        <dbReference type="ChEBI" id="CHEBI:30616"/>
    </ligand>
</feature>
<comment type="pathway">
    <text evidence="1">Amino-acid biosynthesis; L-asparagine biosynthesis; L-asparagine from L-aspartate (L-Gln route): step 1/1.</text>
</comment>
<dbReference type="CDD" id="cd01991">
    <property type="entry name" value="Asn_synthase_B_C"/>
    <property type="match status" value="1"/>
</dbReference>
<keyword evidence="9 13" id="KW-0315">Glutamine amidotransferase</keyword>
<dbReference type="EC" id="6.3.5.4" evidence="2"/>
<dbReference type="GO" id="GO:0005829">
    <property type="term" value="C:cytosol"/>
    <property type="evidence" value="ECO:0007669"/>
    <property type="project" value="TreeGrafter"/>
</dbReference>
<reference evidence="17" key="1">
    <citation type="submission" date="2022-03" db="EMBL/GenBank/DDBJ databases">
        <authorList>
            <person name="Martin C."/>
        </authorList>
    </citation>
    <scope>NUCLEOTIDE SEQUENCE</scope>
</reference>
<evidence type="ECO:0000256" key="8">
    <source>
        <dbReference type="ARBA" id="ARBA00022888"/>
    </source>
</evidence>
<organism evidence="17 18">
    <name type="scientific">Owenia fusiformis</name>
    <name type="common">Polychaete worm</name>
    <dbReference type="NCBI Taxonomy" id="6347"/>
    <lineage>
        <taxon>Eukaryota</taxon>
        <taxon>Metazoa</taxon>
        <taxon>Spiralia</taxon>
        <taxon>Lophotrochozoa</taxon>
        <taxon>Annelida</taxon>
        <taxon>Polychaeta</taxon>
        <taxon>Sedentaria</taxon>
        <taxon>Canalipalpata</taxon>
        <taxon>Sabellida</taxon>
        <taxon>Oweniida</taxon>
        <taxon>Oweniidae</taxon>
        <taxon>Owenia</taxon>
    </lineage>
</organism>
<evidence type="ECO:0000256" key="11">
    <source>
        <dbReference type="ARBA" id="ARBA00048741"/>
    </source>
</evidence>
<dbReference type="FunFam" id="3.40.50.620:FF:000090">
    <property type="entry name" value="asparagine synthetase [glutamine-hydrolyzing]"/>
    <property type="match status" value="1"/>
</dbReference>
<evidence type="ECO:0000313" key="18">
    <source>
        <dbReference type="Proteomes" id="UP000749559"/>
    </source>
</evidence>
<comment type="caution">
    <text evidence="17">The sequence shown here is derived from an EMBL/GenBank/DDBJ whole genome shotgun (WGS) entry which is preliminary data.</text>
</comment>
<dbReference type="InterPro" id="IPR033738">
    <property type="entry name" value="AsnB_N"/>
</dbReference>
<keyword evidence="4" id="KW-0436">Ligase</keyword>
<dbReference type="InterPro" id="IPR014729">
    <property type="entry name" value="Rossmann-like_a/b/a_fold"/>
</dbReference>
<dbReference type="AlphaFoldDB" id="A0A8S4P2T8"/>
<keyword evidence="6 12" id="KW-0547">Nucleotide-binding</keyword>
<dbReference type="GO" id="GO:0004066">
    <property type="term" value="F:asparagine synthase (glutamine-hydrolyzing) activity"/>
    <property type="evidence" value="ECO:0007669"/>
    <property type="project" value="UniProtKB-EC"/>
</dbReference>
<dbReference type="OrthoDB" id="409189at2759"/>
<dbReference type="Gene3D" id="3.40.50.620">
    <property type="entry name" value="HUPs"/>
    <property type="match status" value="1"/>
</dbReference>
<evidence type="ECO:0000256" key="9">
    <source>
        <dbReference type="ARBA" id="ARBA00022962"/>
    </source>
</evidence>
<dbReference type="InterPro" id="IPR006426">
    <property type="entry name" value="Asn_synth_AEB"/>
</dbReference>
<keyword evidence="8 13" id="KW-0061">Asparagine biosynthesis</keyword>
<gene>
    <name evidence="17" type="ORF">OFUS_LOCUS14193</name>
</gene>
<evidence type="ECO:0000259" key="16">
    <source>
        <dbReference type="PROSITE" id="PS51278"/>
    </source>
</evidence>
<dbReference type="Gene3D" id="3.60.20.10">
    <property type="entry name" value="Glutamine Phosphoribosylpyrophosphate, subunit 1, domain 1"/>
    <property type="match status" value="1"/>
</dbReference>
<dbReference type="Pfam" id="PF13537">
    <property type="entry name" value="GATase_7"/>
    <property type="match status" value="1"/>
</dbReference>
<sequence length="552" mass="63099">MCGIWAIFGSDEDVSHQCSSCLQIAHRGPDAFRIENVNHFKNCCFGFHRLAIVDDLYGMQPMRVRSLPHLWLCYNGEIYNYKTTQKQFDFKYLTECDGESILHLYNRGGIEFAAKHLDGVFAFILLDVKERKVFIGRDTFGVRPCFRLLTDDGFLAVCSEAKGLMGLSHSLTDHSADIVPFPPGHYETYDLAPSGKVTFNERGRFHKIGDAPMYKTPIETLDDNDIFKNIRDTLTSAVKKRLMSQRRIGCMLSGGLDSSLVSALVCKLLKEEGRDYPLQTFSTGMEGSPDLLAAKKVAESIGSEHHEIIFTPEEGISVLDELIFHLESYDITTIRASVGMYLISKYITKETDSVVIFSGEGADEVAQGYVYFHKSPSPEEADEESHRLCNDLYMFDVLRADRTTSAHGLELRVPFLDHKFVNTFMSLPADVRRPKDGVEKFLIRKAFSTMNLLPEEILWRPKEAFSDGVSSHKKSWYEVLQEHIEEQVNDDQLELAPKVFPFNPPRTKEAYYYRQIFEKHFPGKASWVPYYWMPRWSDATDPSARTLKHYKA</sequence>
<dbReference type="InterPro" id="IPR017932">
    <property type="entry name" value="GATase_2_dom"/>
</dbReference>
<dbReference type="SUPFAM" id="SSF52402">
    <property type="entry name" value="Adenine nucleotide alpha hydrolases-like"/>
    <property type="match status" value="1"/>
</dbReference>
<keyword evidence="7 12" id="KW-0067">ATP-binding</keyword>
<evidence type="ECO:0000256" key="3">
    <source>
        <dbReference type="ARBA" id="ARBA00021389"/>
    </source>
</evidence>
<feature type="domain" description="Glutamine amidotransferase type-2" evidence="16">
    <location>
        <begin position="2"/>
        <end position="192"/>
    </location>
</feature>
<evidence type="ECO:0000256" key="5">
    <source>
        <dbReference type="ARBA" id="ARBA00022605"/>
    </source>
</evidence>
<dbReference type="GO" id="GO:0006529">
    <property type="term" value="P:asparagine biosynthetic process"/>
    <property type="evidence" value="ECO:0007669"/>
    <property type="project" value="UniProtKB-KW"/>
</dbReference>
<feature type="active site" description="For GATase activity" evidence="13">
    <location>
        <position position="2"/>
    </location>
</feature>
<dbReference type="GO" id="GO:0005524">
    <property type="term" value="F:ATP binding"/>
    <property type="evidence" value="ECO:0007669"/>
    <property type="project" value="UniProtKB-KW"/>
</dbReference>
<dbReference type="Pfam" id="PF00733">
    <property type="entry name" value="Asn_synthase"/>
    <property type="match status" value="1"/>
</dbReference>
<evidence type="ECO:0000256" key="7">
    <source>
        <dbReference type="ARBA" id="ARBA00022840"/>
    </source>
</evidence>
<evidence type="ECO:0000256" key="14">
    <source>
        <dbReference type="PIRSR" id="PIRSR001589-2"/>
    </source>
</evidence>